<feature type="compositionally biased region" description="Low complexity" evidence="1">
    <location>
        <begin position="8"/>
        <end position="17"/>
    </location>
</feature>
<evidence type="ECO:0000313" key="3">
    <source>
        <dbReference type="Proteomes" id="UP000039021"/>
    </source>
</evidence>
<accession>A0A916LB48</accession>
<evidence type="ECO:0000313" key="2">
    <source>
        <dbReference type="EMBL" id="COY22951.1"/>
    </source>
</evidence>
<name>A0A916LB48_MYCTX</name>
<feature type="compositionally biased region" description="Polar residues" evidence="1">
    <location>
        <begin position="27"/>
        <end position="38"/>
    </location>
</feature>
<organism evidence="2 3">
    <name type="scientific">Mycobacterium tuberculosis</name>
    <dbReference type="NCBI Taxonomy" id="1773"/>
    <lineage>
        <taxon>Bacteria</taxon>
        <taxon>Bacillati</taxon>
        <taxon>Actinomycetota</taxon>
        <taxon>Actinomycetes</taxon>
        <taxon>Mycobacteriales</taxon>
        <taxon>Mycobacteriaceae</taxon>
        <taxon>Mycobacterium</taxon>
        <taxon>Mycobacterium tuberculosis complex</taxon>
    </lineage>
</organism>
<reference evidence="3" key="1">
    <citation type="submission" date="2015-03" db="EMBL/GenBank/DDBJ databases">
        <authorList>
            <consortium name="Pathogen Informatics"/>
        </authorList>
    </citation>
    <scope>NUCLEOTIDE SEQUENCE [LARGE SCALE GENOMIC DNA]</scope>
    <source>
        <strain evidence="3">N09902308</strain>
    </source>
</reference>
<gene>
    <name evidence="2" type="ORF">ERS007739_02288</name>
</gene>
<proteinExistence type="predicted"/>
<feature type="region of interest" description="Disordered" evidence="1">
    <location>
        <begin position="7"/>
        <end position="54"/>
    </location>
</feature>
<sequence length="54" mass="5635">MACLYIARSRSSGSSSSTGVMPAMSQKPPSGTALTPYSVSPRRVDHNVGPKPTK</sequence>
<comment type="caution">
    <text evidence="2">The sequence shown here is derived from an EMBL/GenBank/DDBJ whole genome shotgun (WGS) entry which is preliminary data.</text>
</comment>
<protein>
    <submittedName>
        <fullName evidence="2">Uncharacterized protein</fullName>
    </submittedName>
</protein>
<evidence type="ECO:0000256" key="1">
    <source>
        <dbReference type="SAM" id="MobiDB-lite"/>
    </source>
</evidence>
<dbReference type="Proteomes" id="UP000039021">
    <property type="component" value="Unassembled WGS sequence"/>
</dbReference>
<dbReference type="AlphaFoldDB" id="A0A916LB48"/>
<dbReference type="EMBL" id="CSBK01001026">
    <property type="protein sequence ID" value="COY22951.1"/>
    <property type="molecule type" value="Genomic_DNA"/>
</dbReference>